<reference evidence="3" key="1">
    <citation type="journal article" date="2019" name="Int. J. Syst. Evol. Microbiol.">
        <title>The Global Catalogue of Microorganisms (GCM) 10K type strain sequencing project: providing services to taxonomists for standard genome sequencing and annotation.</title>
        <authorList>
            <consortium name="The Broad Institute Genomics Platform"/>
            <consortium name="The Broad Institute Genome Sequencing Center for Infectious Disease"/>
            <person name="Wu L."/>
            <person name="Ma J."/>
        </authorList>
    </citation>
    <scope>NUCLEOTIDE SEQUENCE [LARGE SCALE GENOMIC DNA]</scope>
    <source>
        <strain evidence="3">NBRC 108755</strain>
    </source>
</reference>
<dbReference type="Proteomes" id="UP001157069">
    <property type="component" value="Unassembled WGS sequence"/>
</dbReference>
<keyword evidence="3" id="KW-1185">Reference proteome</keyword>
<feature type="compositionally biased region" description="Low complexity" evidence="1">
    <location>
        <begin position="67"/>
        <end position="81"/>
    </location>
</feature>
<dbReference type="EMBL" id="BSVA01000001">
    <property type="protein sequence ID" value="GMA92522.1"/>
    <property type="molecule type" value="Genomic_DNA"/>
</dbReference>
<proteinExistence type="predicted"/>
<organism evidence="2 3">
    <name type="scientific">Homoserinibacter gongjuensis</name>
    <dbReference type="NCBI Taxonomy" id="1162968"/>
    <lineage>
        <taxon>Bacteria</taxon>
        <taxon>Bacillati</taxon>
        <taxon>Actinomycetota</taxon>
        <taxon>Actinomycetes</taxon>
        <taxon>Micrococcales</taxon>
        <taxon>Microbacteriaceae</taxon>
        <taxon>Homoserinibacter</taxon>
    </lineage>
</organism>
<evidence type="ECO:0000313" key="3">
    <source>
        <dbReference type="Proteomes" id="UP001157069"/>
    </source>
</evidence>
<evidence type="ECO:0000313" key="2">
    <source>
        <dbReference type="EMBL" id="GMA92522.1"/>
    </source>
</evidence>
<gene>
    <name evidence="2" type="ORF">GCM10025869_30510</name>
</gene>
<comment type="caution">
    <text evidence="2">The sequence shown here is derived from an EMBL/GenBank/DDBJ whole genome shotgun (WGS) entry which is preliminary data.</text>
</comment>
<feature type="region of interest" description="Disordered" evidence="1">
    <location>
        <begin position="61"/>
        <end position="93"/>
    </location>
</feature>
<sequence length="93" mass="10013">MATLDGVPDAVTAALEALPPEADTIAERTIDGRTRALIRFDYAHGPAVARSVRGEIVRQAATRRKPLPGAARPGRAPLPLRARFDDPEPFDES</sequence>
<protein>
    <submittedName>
        <fullName evidence="2">Uncharacterized protein</fullName>
    </submittedName>
</protein>
<dbReference type="RefSeq" id="WP_284301276.1">
    <property type="nucleotide sequence ID" value="NZ_BSVA01000001.1"/>
</dbReference>
<name>A0ABQ6K0S2_9MICO</name>
<accession>A0ABQ6K0S2</accession>
<evidence type="ECO:0000256" key="1">
    <source>
        <dbReference type="SAM" id="MobiDB-lite"/>
    </source>
</evidence>